<evidence type="ECO:0000256" key="6">
    <source>
        <dbReference type="ARBA" id="ARBA00022801"/>
    </source>
</evidence>
<evidence type="ECO:0000256" key="2">
    <source>
        <dbReference type="ARBA" id="ARBA00007359"/>
    </source>
</evidence>
<dbReference type="GeneID" id="100036866"/>
<evidence type="ECO:0000256" key="1">
    <source>
        <dbReference type="ARBA" id="ARBA00004240"/>
    </source>
</evidence>
<evidence type="ECO:0000256" key="11">
    <source>
        <dbReference type="PIRSR" id="PIRSR000988-1"/>
    </source>
</evidence>
<organism evidence="14 15">
    <name type="scientific">Xenopus laevis</name>
    <name type="common">African clawed frog</name>
    <dbReference type="NCBI Taxonomy" id="8355"/>
    <lineage>
        <taxon>Eukaryota</taxon>
        <taxon>Metazoa</taxon>
        <taxon>Chordata</taxon>
        <taxon>Craniata</taxon>
        <taxon>Vertebrata</taxon>
        <taxon>Euteleostomi</taxon>
        <taxon>Amphibia</taxon>
        <taxon>Batrachia</taxon>
        <taxon>Anura</taxon>
        <taxon>Pipoidea</taxon>
        <taxon>Pipidae</taxon>
        <taxon>Xenopodinae</taxon>
        <taxon>Xenopus</taxon>
        <taxon>Xenopus</taxon>
    </lineage>
</organism>
<feature type="signal peptide" evidence="15">
    <location>
        <begin position="1"/>
        <end position="26"/>
    </location>
</feature>
<dbReference type="STRING" id="8355.A0A1L8EZN6"/>
<dbReference type="InterPro" id="IPR033125">
    <property type="entry name" value="DNASE_I_2"/>
</dbReference>
<evidence type="ECO:0000313" key="15">
    <source>
        <dbReference type="RefSeq" id="NP_001090620.2"/>
    </source>
</evidence>
<evidence type="ECO:0000313" key="16">
    <source>
        <dbReference type="Xenbase" id="XB-GENE-6256155"/>
    </source>
</evidence>
<dbReference type="Proteomes" id="UP000186698">
    <property type="component" value="Chromosome 8S"/>
</dbReference>
<evidence type="ECO:0000256" key="10">
    <source>
        <dbReference type="PIRNR" id="PIRNR000988"/>
    </source>
</evidence>
<reference evidence="15" key="2">
    <citation type="submission" date="2025-08" db="UniProtKB">
        <authorList>
            <consortium name="RefSeq"/>
        </authorList>
    </citation>
    <scope>IDENTIFICATION</scope>
</reference>
<dbReference type="PROSITE" id="PS00918">
    <property type="entry name" value="DNASE_I_2"/>
    <property type="match status" value="1"/>
</dbReference>
<dbReference type="InterPro" id="IPR036691">
    <property type="entry name" value="Endo/exonu/phosph_ase_sf"/>
</dbReference>
<dbReference type="PaxDb" id="8355-A0A1L8EZN6"/>
<dbReference type="SMART" id="SM00476">
    <property type="entry name" value="DNaseIc"/>
    <property type="match status" value="1"/>
</dbReference>
<dbReference type="GO" id="GO:0003677">
    <property type="term" value="F:DNA binding"/>
    <property type="evidence" value="ECO:0000318"/>
    <property type="project" value="GO_Central"/>
</dbReference>
<dbReference type="CDD" id="cd10282">
    <property type="entry name" value="DNase1"/>
    <property type="match status" value="1"/>
</dbReference>
<dbReference type="GO" id="GO:0004530">
    <property type="term" value="F:deoxyribonuclease I activity"/>
    <property type="evidence" value="ECO:0000318"/>
    <property type="project" value="GO_Central"/>
</dbReference>
<comment type="subcellular location">
    <subcellularLocation>
        <location evidence="1">Endoplasmic reticulum</location>
    </subcellularLocation>
</comment>
<protein>
    <recommendedName>
        <fullName evidence="10">Deoxyribonuclease</fullName>
    </recommendedName>
</protein>
<keyword evidence="14" id="KW-1185">Reference proteome</keyword>
<dbReference type="AlphaFoldDB" id="A0A1L8EZN6"/>
<keyword evidence="6 10" id="KW-0378">Hydrolase</keyword>
<sequence length="316" mass="36178" precursor="true">MHRRQKEMAPWAPALLLCVMVPCVCATKICAFNMQHFGEKKVAKEHILNLIVKIIQRCEISVLQEVQDPKGLALSRLLQSLNKAHKKDTFMAVTSPPLGRKSYTEQYVFIYRSDKVQATQQYKYADDDSDAPDVFAREPYIVRFSVFGKGLRDLVLVPMHTVPENASREIDALYDVFLDIMVRWDAKNILFLGDFNAACSYLSRKKKRTLRLYKDERFHWLIDDSADTTVRGSTNCAYDRIVAYGEQLMTNVQTAGVYNFTKELGLSEIQALEISDHYPVELDLNGQNPLLPSCTLLALSFLVSFISQTWEKTPIY</sequence>
<name>A0A1L8EZN6_XENLA</name>
<keyword evidence="4 15" id="KW-0732">Signal</keyword>
<dbReference type="Xenbase" id="XB-GENE-6256155">
    <property type="gene designation" value="dnase1l1.S"/>
</dbReference>
<dbReference type="GO" id="GO:0006308">
    <property type="term" value="P:DNA catabolic process"/>
    <property type="evidence" value="ECO:0000318"/>
    <property type="project" value="GO_Central"/>
</dbReference>
<dbReference type="GO" id="GO:0005783">
    <property type="term" value="C:endoplasmic reticulum"/>
    <property type="evidence" value="ECO:0007669"/>
    <property type="project" value="UniProtKB-SubCell"/>
</dbReference>
<accession>A0A1L8EZN6</accession>
<dbReference type="GO" id="GO:0005634">
    <property type="term" value="C:nucleus"/>
    <property type="evidence" value="ECO:0000318"/>
    <property type="project" value="GO_Central"/>
</dbReference>
<evidence type="ECO:0000256" key="4">
    <source>
        <dbReference type="ARBA" id="ARBA00022729"/>
    </source>
</evidence>
<dbReference type="RefSeq" id="NP_001090620.2">
    <property type="nucleotide sequence ID" value="NM_001097151.1"/>
</dbReference>
<comment type="similarity">
    <text evidence="2 10">Belongs to the DNase I family.</text>
</comment>
<dbReference type="OMA" id="LNFYQYE"/>
<proteinExistence type="inferred from homology"/>
<feature type="disulfide bond" description="Essential for enzymatic activity" evidence="12">
    <location>
        <begin position="199"/>
        <end position="236"/>
    </location>
</feature>
<evidence type="ECO:0000256" key="7">
    <source>
        <dbReference type="ARBA" id="ARBA00022824"/>
    </source>
</evidence>
<keyword evidence="7" id="KW-0256">Endoplasmic reticulum</keyword>
<reference evidence="15" key="1">
    <citation type="journal article" date="2002" name="Dev. Dyn.">
        <title>Genetic and genomic tools for Xenopus research: The NIH Xenopus initiative.</title>
        <authorList>
            <person name="Klein S.L."/>
            <person name="Strausberg R.L."/>
            <person name="Wagner L."/>
            <person name="Pontius J."/>
            <person name="Clifton S.W."/>
            <person name="Richardson P."/>
        </authorList>
    </citation>
    <scope>NUCLEOTIDE SEQUENCE</scope>
</reference>
<gene>
    <name evidence="15 16" type="primary">dnase1l1.S</name>
    <name evidence="15" type="synonym">dnas1l1</name>
    <name evidence="15" type="synonym">dnase1l1</name>
    <name evidence="15" type="synonym">dnasex</name>
    <name evidence="15" type="synonym">dnl1l</name>
    <name evidence="15" type="synonym">xib</name>
</gene>
<keyword evidence="3 10" id="KW-0540">Nuclease</keyword>
<dbReference type="InterPro" id="IPR016202">
    <property type="entry name" value="DNase_I"/>
</dbReference>
<evidence type="ECO:0000256" key="8">
    <source>
        <dbReference type="ARBA" id="ARBA00023157"/>
    </source>
</evidence>
<dbReference type="SUPFAM" id="SSF56219">
    <property type="entry name" value="DNase I-like"/>
    <property type="match status" value="1"/>
</dbReference>
<dbReference type="Bgee" id="100036866">
    <property type="expression patterns" value="Expressed in pancreas and 16 other cell types or tissues"/>
</dbReference>
<dbReference type="Gene3D" id="3.60.10.10">
    <property type="entry name" value="Endonuclease/exonuclease/phosphatase"/>
    <property type="match status" value="1"/>
</dbReference>
<evidence type="ECO:0000313" key="14">
    <source>
        <dbReference type="Proteomes" id="UP000186698"/>
    </source>
</evidence>
<feature type="active site" evidence="11">
    <location>
        <position position="160"/>
    </location>
</feature>
<feature type="chain" id="PRO_5033207128" description="Deoxyribonuclease" evidence="15">
    <location>
        <begin position="27"/>
        <end position="316"/>
    </location>
</feature>
<dbReference type="AGR" id="Xenbase:XB-GENE-6256155"/>
<evidence type="ECO:0000256" key="3">
    <source>
        <dbReference type="ARBA" id="ARBA00022722"/>
    </source>
</evidence>
<evidence type="ECO:0000256" key="12">
    <source>
        <dbReference type="PIRSR" id="PIRSR000988-2"/>
    </source>
</evidence>
<feature type="domain" description="Endonuclease/exonuclease/phosphatase" evidence="13">
    <location>
        <begin position="31"/>
        <end position="277"/>
    </location>
</feature>
<evidence type="ECO:0000259" key="13">
    <source>
        <dbReference type="Pfam" id="PF03372"/>
    </source>
</evidence>
<dbReference type="InterPro" id="IPR005135">
    <property type="entry name" value="Endo/exonuclease/phosphatase"/>
</dbReference>
<dbReference type="CTD" id="100036866"/>
<dbReference type="PRINTS" id="PR00130">
    <property type="entry name" value="DNASEI"/>
</dbReference>
<evidence type="ECO:0000256" key="5">
    <source>
        <dbReference type="ARBA" id="ARBA00022759"/>
    </source>
</evidence>
<keyword evidence="8 12" id="KW-1015">Disulfide bond</keyword>
<keyword evidence="9" id="KW-0325">Glycoprotein</keyword>
<dbReference type="PANTHER" id="PTHR11371">
    <property type="entry name" value="DEOXYRIBONUCLEASE"/>
    <property type="match status" value="1"/>
</dbReference>
<keyword evidence="5 10" id="KW-0255">Endonuclease</keyword>
<feature type="active site" evidence="11">
    <location>
        <position position="105"/>
    </location>
</feature>
<dbReference type="PIRSF" id="PIRSF000988">
    <property type="entry name" value="DNase_I_euk"/>
    <property type="match status" value="1"/>
</dbReference>
<evidence type="ECO:0000256" key="9">
    <source>
        <dbReference type="ARBA" id="ARBA00023180"/>
    </source>
</evidence>
<dbReference type="OrthoDB" id="10061407at2759"/>
<dbReference type="PANTHER" id="PTHR11371:SF28">
    <property type="entry name" value="DEOXYRIBONUCLEASE-1-LIKE 1"/>
    <property type="match status" value="1"/>
</dbReference>
<dbReference type="Pfam" id="PF03372">
    <property type="entry name" value="Exo_endo_phos"/>
    <property type="match status" value="1"/>
</dbReference>
<dbReference type="KEGG" id="xla:100036866"/>